<dbReference type="Proteomes" id="UP001459714">
    <property type="component" value="Unassembled WGS sequence"/>
</dbReference>
<keyword evidence="2" id="KW-1185">Reference proteome</keyword>
<dbReference type="RefSeq" id="WP_342021110.1">
    <property type="nucleotide sequence ID" value="NZ_JBBYAK010000002.1"/>
</dbReference>
<evidence type="ECO:0000313" key="2">
    <source>
        <dbReference type="Proteomes" id="UP001459714"/>
    </source>
</evidence>
<reference evidence="1 2" key="1">
    <citation type="submission" date="2024-03" db="EMBL/GenBank/DDBJ databases">
        <title>Bacilli Hybrid Assemblies.</title>
        <authorList>
            <person name="Kovac J."/>
        </authorList>
    </citation>
    <scope>NUCLEOTIDE SEQUENCE [LARGE SCALE GENOMIC DNA]</scope>
    <source>
        <strain evidence="1 2">FSL M8-0022</strain>
    </source>
</reference>
<dbReference type="EMBL" id="JBBYAK010000002">
    <property type="protein sequence ID" value="MEL3959475.1"/>
    <property type="molecule type" value="Genomic_DNA"/>
</dbReference>
<sequence length="105" mass="12251">MINKLVVEEETKRLMTEGGKTGLPRKTARLIARRKVANSQGYQIGQLGKSKFSTTLSRSERRKISRELGCEFKPKYNGNEPKTYEEVYNVDYKRFNNKYITVKQQ</sequence>
<gene>
    <name evidence="1" type="ORF">NST17_20195</name>
</gene>
<protein>
    <recommendedName>
        <fullName evidence="3">Phage protein</fullName>
    </recommendedName>
</protein>
<comment type="caution">
    <text evidence="1">The sequence shown here is derived from an EMBL/GenBank/DDBJ whole genome shotgun (WGS) entry which is preliminary data.</text>
</comment>
<accession>A0ABU9K618</accession>
<evidence type="ECO:0008006" key="3">
    <source>
        <dbReference type="Google" id="ProtNLM"/>
    </source>
</evidence>
<evidence type="ECO:0000313" key="1">
    <source>
        <dbReference type="EMBL" id="MEL3959475.1"/>
    </source>
</evidence>
<name>A0ABU9K618_9BACI</name>
<organism evidence="1 2">
    <name type="scientific">Caldifermentibacillus hisashii</name>
    <dbReference type="NCBI Taxonomy" id="996558"/>
    <lineage>
        <taxon>Bacteria</taxon>
        <taxon>Bacillati</taxon>
        <taxon>Bacillota</taxon>
        <taxon>Bacilli</taxon>
        <taxon>Bacillales</taxon>
        <taxon>Bacillaceae</taxon>
        <taxon>Caldifermentibacillus</taxon>
    </lineage>
</organism>
<proteinExistence type="predicted"/>